<sequence>MHIVNEHSSKVEVLQSIINGAKMSAPELAAVEQPIVDNCKNVYLAGLEFTANTIAWTLMLLVTHPEWQDRAHAELTTVMQEALRLYPPGPFIARETLEDMKFKDLEVPKGVGVWVAMMPLHHDPKL</sequence>
<gene>
    <name evidence="1" type="ORF">LOK49_LG05G02342</name>
</gene>
<name>A0ACC0HPT4_9ERIC</name>
<evidence type="ECO:0000313" key="2">
    <source>
        <dbReference type="Proteomes" id="UP001060215"/>
    </source>
</evidence>
<accession>A0ACC0HPT4</accession>
<organism evidence="1 2">
    <name type="scientific">Camellia lanceoleosa</name>
    <dbReference type="NCBI Taxonomy" id="1840588"/>
    <lineage>
        <taxon>Eukaryota</taxon>
        <taxon>Viridiplantae</taxon>
        <taxon>Streptophyta</taxon>
        <taxon>Embryophyta</taxon>
        <taxon>Tracheophyta</taxon>
        <taxon>Spermatophyta</taxon>
        <taxon>Magnoliopsida</taxon>
        <taxon>eudicotyledons</taxon>
        <taxon>Gunneridae</taxon>
        <taxon>Pentapetalae</taxon>
        <taxon>asterids</taxon>
        <taxon>Ericales</taxon>
        <taxon>Theaceae</taxon>
        <taxon>Camellia</taxon>
    </lineage>
</organism>
<evidence type="ECO:0000313" key="1">
    <source>
        <dbReference type="EMBL" id="KAI8014902.1"/>
    </source>
</evidence>
<protein>
    <submittedName>
        <fullName evidence="1">Cytochrome P450 714B2</fullName>
    </submittedName>
</protein>
<keyword evidence="2" id="KW-1185">Reference proteome</keyword>
<dbReference type="EMBL" id="CM045761">
    <property type="protein sequence ID" value="KAI8014902.1"/>
    <property type="molecule type" value="Genomic_DNA"/>
</dbReference>
<dbReference type="Proteomes" id="UP001060215">
    <property type="component" value="Chromosome 4"/>
</dbReference>
<proteinExistence type="predicted"/>
<comment type="caution">
    <text evidence="1">The sequence shown here is derived from an EMBL/GenBank/DDBJ whole genome shotgun (WGS) entry which is preliminary data.</text>
</comment>
<reference evidence="1 2" key="1">
    <citation type="journal article" date="2022" name="Plant J.">
        <title>Chromosome-level genome of Camellia lanceoleosa provides a valuable resource for understanding genome evolution and self-incompatibility.</title>
        <authorList>
            <person name="Gong W."/>
            <person name="Xiao S."/>
            <person name="Wang L."/>
            <person name="Liao Z."/>
            <person name="Chang Y."/>
            <person name="Mo W."/>
            <person name="Hu G."/>
            <person name="Li W."/>
            <person name="Zhao G."/>
            <person name="Zhu H."/>
            <person name="Hu X."/>
            <person name="Ji K."/>
            <person name="Xiang X."/>
            <person name="Song Q."/>
            <person name="Yuan D."/>
            <person name="Jin S."/>
            <person name="Zhang L."/>
        </authorList>
    </citation>
    <scope>NUCLEOTIDE SEQUENCE [LARGE SCALE GENOMIC DNA]</scope>
    <source>
        <strain evidence="1">SQ_2022a</strain>
    </source>
</reference>